<dbReference type="OrthoDB" id="3506172at2"/>
<dbReference type="InterPro" id="IPR046335">
    <property type="entry name" value="LacI/GalR-like_sensor"/>
</dbReference>
<dbReference type="PANTHER" id="PTHR30146:SF138">
    <property type="entry name" value="TRANSCRIPTIONAL REGULATORY PROTEIN"/>
    <property type="match status" value="1"/>
</dbReference>
<evidence type="ECO:0000313" key="7">
    <source>
        <dbReference type="Proteomes" id="UP000272400"/>
    </source>
</evidence>
<dbReference type="Gene3D" id="3.40.50.2300">
    <property type="match status" value="2"/>
</dbReference>
<dbReference type="Proteomes" id="UP000272400">
    <property type="component" value="Unassembled WGS sequence"/>
</dbReference>
<organism evidence="6 7">
    <name type="scientific">Actinocorallia herbida</name>
    <dbReference type="NCBI Taxonomy" id="58109"/>
    <lineage>
        <taxon>Bacteria</taxon>
        <taxon>Bacillati</taxon>
        <taxon>Actinomycetota</taxon>
        <taxon>Actinomycetes</taxon>
        <taxon>Streptosporangiales</taxon>
        <taxon>Thermomonosporaceae</taxon>
        <taxon>Actinocorallia</taxon>
    </lineage>
</organism>
<dbReference type="SMART" id="SM00354">
    <property type="entry name" value="HTH_LACI"/>
    <property type="match status" value="1"/>
</dbReference>
<keyword evidence="3" id="KW-0804">Transcription</keyword>
<sequence>MPSSRGRVTIRELARATGLSPAAVSYALRGMHTSAETQRRVRRAAAELGYRADPIARALASGRTGTVGVLCGSLEDHWQQDLAVRVGRALLDGGRYAIILDAAGDPGREEAMARRLREQQVDGLIVQALDPAAPLWAELAEAVPVVPIGDALAGNPHGEVVFDNRRGVTLALEHLHGLGHRRIGVLTTTLASTPDRPADVHVHAEAARLGITVEVAVSGASRVEAAVSAEALLTGSPRPTAVFCFSDSIAYGVYDAARALGLRVPTDLSVCGYDAHALSDLLAPPLTTVDWRLAEVAADAVGLVLAGIDGGPPGRRVVREPALIPRASTAPPAGAGPHDDRMDQ</sequence>
<dbReference type="InterPro" id="IPR000843">
    <property type="entry name" value="HTH_LacI"/>
</dbReference>
<dbReference type="CDD" id="cd06267">
    <property type="entry name" value="PBP1_LacI_sugar_binding-like"/>
    <property type="match status" value="1"/>
</dbReference>
<evidence type="ECO:0000256" key="3">
    <source>
        <dbReference type="ARBA" id="ARBA00023163"/>
    </source>
</evidence>
<comment type="caution">
    <text evidence="6">The sequence shown here is derived from an EMBL/GenBank/DDBJ whole genome shotgun (WGS) entry which is preliminary data.</text>
</comment>
<evidence type="ECO:0000259" key="5">
    <source>
        <dbReference type="PROSITE" id="PS50932"/>
    </source>
</evidence>
<dbReference type="GO" id="GO:0003700">
    <property type="term" value="F:DNA-binding transcription factor activity"/>
    <property type="evidence" value="ECO:0007669"/>
    <property type="project" value="TreeGrafter"/>
</dbReference>
<dbReference type="SUPFAM" id="SSF53822">
    <property type="entry name" value="Periplasmic binding protein-like I"/>
    <property type="match status" value="1"/>
</dbReference>
<feature type="domain" description="HTH lacI-type" evidence="5">
    <location>
        <begin position="8"/>
        <end position="61"/>
    </location>
</feature>
<dbReference type="GO" id="GO:0000976">
    <property type="term" value="F:transcription cis-regulatory region binding"/>
    <property type="evidence" value="ECO:0007669"/>
    <property type="project" value="TreeGrafter"/>
</dbReference>
<dbReference type="PANTHER" id="PTHR30146">
    <property type="entry name" value="LACI-RELATED TRANSCRIPTIONAL REPRESSOR"/>
    <property type="match status" value="1"/>
</dbReference>
<evidence type="ECO:0000313" key="6">
    <source>
        <dbReference type="EMBL" id="ROO83248.1"/>
    </source>
</evidence>
<dbReference type="AlphaFoldDB" id="A0A3N1CRB7"/>
<name>A0A3N1CRB7_9ACTN</name>
<dbReference type="EMBL" id="RJKE01000001">
    <property type="protein sequence ID" value="ROO83248.1"/>
    <property type="molecule type" value="Genomic_DNA"/>
</dbReference>
<dbReference type="InterPro" id="IPR028082">
    <property type="entry name" value="Peripla_BP_I"/>
</dbReference>
<evidence type="ECO:0000256" key="4">
    <source>
        <dbReference type="SAM" id="MobiDB-lite"/>
    </source>
</evidence>
<evidence type="ECO:0000256" key="1">
    <source>
        <dbReference type="ARBA" id="ARBA00023015"/>
    </source>
</evidence>
<evidence type="ECO:0000256" key="2">
    <source>
        <dbReference type="ARBA" id="ARBA00023125"/>
    </source>
</evidence>
<proteinExistence type="predicted"/>
<dbReference type="CDD" id="cd01392">
    <property type="entry name" value="HTH_LacI"/>
    <property type="match status" value="1"/>
</dbReference>
<feature type="region of interest" description="Disordered" evidence="4">
    <location>
        <begin position="322"/>
        <end position="344"/>
    </location>
</feature>
<keyword evidence="7" id="KW-1185">Reference proteome</keyword>
<dbReference type="Pfam" id="PF13377">
    <property type="entry name" value="Peripla_BP_3"/>
    <property type="match status" value="1"/>
</dbReference>
<protein>
    <submittedName>
        <fullName evidence="6">LacI family transcriptional regulator</fullName>
    </submittedName>
</protein>
<accession>A0A3N1CRB7</accession>
<dbReference type="Gene3D" id="1.10.260.40">
    <property type="entry name" value="lambda repressor-like DNA-binding domains"/>
    <property type="match status" value="1"/>
</dbReference>
<dbReference type="InterPro" id="IPR010982">
    <property type="entry name" value="Lambda_DNA-bd_dom_sf"/>
</dbReference>
<reference evidence="6 7" key="1">
    <citation type="submission" date="2018-11" db="EMBL/GenBank/DDBJ databases">
        <title>Sequencing the genomes of 1000 actinobacteria strains.</title>
        <authorList>
            <person name="Klenk H.-P."/>
        </authorList>
    </citation>
    <scope>NUCLEOTIDE SEQUENCE [LARGE SCALE GENOMIC DNA]</scope>
    <source>
        <strain evidence="6 7">DSM 44254</strain>
    </source>
</reference>
<keyword evidence="2" id="KW-0238">DNA-binding</keyword>
<gene>
    <name evidence="6" type="ORF">EDD29_0743</name>
</gene>
<dbReference type="SUPFAM" id="SSF47413">
    <property type="entry name" value="lambda repressor-like DNA-binding domains"/>
    <property type="match status" value="1"/>
</dbReference>
<dbReference type="PROSITE" id="PS50932">
    <property type="entry name" value="HTH_LACI_2"/>
    <property type="match status" value="1"/>
</dbReference>
<keyword evidence="1" id="KW-0805">Transcription regulation</keyword>